<evidence type="ECO:0000259" key="6">
    <source>
        <dbReference type="PROSITE" id="PS50931"/>
    </source>
</evidence>
<accession>A0AAE2ZLM6</accession>
<proteinExistence type="inferred from homology"/>
<dbReference type="InterPro" id="IPR005119">
    <property type="entry name" value="LysR_subst-bd"/>
</dbReference>
<sequence>MLSFRQLEVFRSVMVSGSISAASQQLNIAQPTVSNTIKRLEDVLGVRLFHRNAGRLTPTRTARQIFEIVQPSMTGLEQLSSTVFEIASGQSVTLRMGVSPSVSQALGPKALAKLARRNPGAKLRMDTLSLTQIKDYLWLAEGDCVVTIYPVNDAMIVSQKIAEISMACMVPRDHPMANNESVYIDQLADERLIFFHPNTPHGRWVKDMFEERDIKPNITIETRFAESAISLMYEDFGIAIVDELTATGVKDPDIKPIPFADGPRLPVLLHHHKDHGARRVIETIRESLTEAAREIGLEFVT</sequence>
<feature type="domain" description="HTH lysR-type" evidence="6">
    <location>
        <begin position="2"/>
        <end position="59"/>
    </location>
</feature>
<dbReference type="RefSeq" id="WP_220227513.1">
    <property type="nucleotide sequence ID" value="NZ_JAICBX010000001.1"/>
</dbReference>
<dbReference type="PRINTS" id="PR00039">
    <property type="entry name" value="HTHLYSR"/>
</dbReference>
<dbReference type="PROSITE" id="PS50931">
    <property type="entry name" value="HTH_LYSR"/>
    <property type="match status" value="1"/>
</dbReference>
<dbReference type="GO" id="GO:0043565">
    <property type="term" value="F:sequence-specific DNA binding"/>
    <property type="evidence" value="ECO:0007669"/>
    <property type="project" value="TreeGrafter"/>
</dbReference>
<dbReference type="GO" id="GO:0003700">
    <property type="term" value="F:DNA-binding transcription factor activity"/>
    <property type="evidence" value="ECO:0007669"/>
    <property type="project" value="InterPro"/>
</dbReference>
<dbReference type="GO" id="GO:0010628">
    <property type="term" value="P:positive regulation of gene expression"/>
    <property type="evidence" value="ECO:0007669"/>
    <property type="project" value="TreeGrafter"/>
</dbReference>
<organism evidence="7 8">
    <name type="scientific">Flavimaribacter sediminis</name>
    <dbReference type="NCBI Taxonomy" id="2865987"/>
    <lineage>
        <taxon>Bacteria</taxon>
        <taxon>Pseudomonadati</taxon>
        <taxon>Pseudomonadota</taxon>
        <taxon>Alphaproteobacteria</taxon>
        <taxon>Hyphomicrobiales</taxon>
        <taxon>Rhizobiaceae</taxon>
        <taxon>Flavimaribacter</taxon>
    </lineage>
</organism>
<evidence type="ECO:0000256" key="5">
    <source>
        <dbReference type="ARBA" id="ARBA00023163"/>
    </source>
</evidence>
<dbReference type="InterPro" id="IPR036388">
    <property type="entry name" value="WH-like_DNA-bd_sf"/>
</dbReference>
<evidence type="ECO:0000256" key="1">
    <source>
        <dbReference type="ARBA" id="ARBA00009437"/>
    </source>
</evidence>
<dbReference type="PANTHER" id="PTHR30427">
    <property type="entry name" value="TRANSCRIPTIONAL ACTIVATOR PROTEIN LYSR"/>
    <property type="match status" value="1"/>
</dbReference>
<dbReference type="PANTHER" id="PTHR30427:SF1">
    <property type="entry name" value="TRANSCRIPTIONAL ACTIVATOR PROTEIN LYSR"/>
    <property type="match status" value="1"/>
</dbReference>
<name>A0AAE2ZLM6_9HYPH</name>
<reference evidence="7" key="1">
    <citation type="submission" date="2021-08" db="EMBL/GenBank/DDBJ databases">
        <title>Hoeflea bacterium WL0058 sp. nov., isolated from the sediment.</title>
        <authorList>
            <person name="Wang L."/>
            <person name="Zhang D."/>
        </authorList>
    </citation>
    <scope>NUCLEOTIDE SEQUENCE</scope>
    <source>
        <strain evidence="7">WL0058</strain>
    </source>
</reference>
<keyword evidence="3" id="KW-0238">DNA-binding</keyword>
<dbReference type="Proteomes" id="UP001196509">
    <property type="component" value="Unassembled WGS sequence"/>
</dbReference>
<evidence type="ECO:0000313" key="8">
    <source>
        <dbReference type="Proteomes" id="UP001196509"/>
    </source>
</evidence>
<keyword evidence="8" id="KW-1185">Reference proteome</keyword>
<dbReference type="SUPFAM" id="SSF46785">
    <property type="entry name" value="Winged helix' DNA-binding domain"/>
    <property type="match status" value="1"/>
</dbReference>
<evidence type="ECO:0000256" key="3">
    <source>
        <dbReference type="ARBA" id="ARBA00023125"/>
    </source>
</evidence>
<dbReference type="Gene3D" id="3.40.190.290">
    <property type="match status" value="1"/>
</dbReference>
<dbReference type="InterPro" id="IPR036390">
    <property type="entry name" value="WH_DNA-bd_sf"/>
</dbReference>
<dbReference type="SUPFAM" id="SSF53850">
    <property type="entry name" value="Periplasmic binding protein-like II"/>
    <property type="match status" value="1"/>
</dbReference>
<comment type="similarity">
    <text evidence="1">Belongs to the LysR transcriptional regulatory family.</text>
</comment>
<dbReference type="Gene3D" id="1.10.10.10">
    <property type="entry name" value="Winged helix-like DNA-binding domain superfamily/Winged helix DNA-binding domain"/>
    <property type="match status" value="1"/>
</dbReference>
<gene>
    <name evidence="7" type="ORF">K1W69_06680</name>
</gene>
<dbReference type="InterPro" id="IPR000847">
    <property type="entry name" value="LysR_HTH_N"/>
</dbReference>
<keyword evidence="5" id="KW-0804">Transcription</keyword>
<protein>
    <submittedName>
        <fullName evidence="7">LysR family transcriptional regulator</fullName>
    </submittedName>
</protein>
<evidence type="ECO:0000256" key="2">
    <source>
        <dbReference type="ARBA" id="ARBA00023015"/>
    </source>
</evidence>
<dbReference type="AlphaFoldDB" id="A0AAE2ZLM6"/>
<keyword evidence="2" id="KW-0805">Transcription regulation</keyword>
<comment type="caution">
    <text evidence="7">The sequence shown here is derived from an EMBL/GenBank/DDBJ whole genome shotgun (WGS) entry which is preliminary data.</text>
</comment>
<keyword evidence="4" id="KW-0010">Activator</keyword>
<evidence type="ECO:0000313" key="7">
    <source>
        <dbReference type="EMBL" id="MBW8636867.1"/>
    </source>
</evidence>
<evidence type="ECO:0000256" key="4">
    <source>
        <dbReference type="ARBA" id="ARBA00023159"/>
    </source>
</evidence>
<dbReference type="EMBL" id="JAICBX010000001">
    <property type="protein sequence ID" value="MBW8636867.1"/>
    <property type="molecule type" value="Genomic_DNA"/>
</dbReference>
<dbReference type="Pfam" id="PF00126">
    <property type="entry name" value="HTH_1"/>
    <property type="match status" value="1"/>
</dbReference>
<dbReference type="Pfam" id="PF03466">
    <property type="entry name" value="LysR_substrate"/>
    <property type="match status" value="1"/>
</dbReference>